<dbReference type="AlphaFoldDB" id="A0A2G9XD34"/>
<dbReference type="SUPFAM" id="SSF109998">
    <property type="entry name" value="Triger factor/SurA peptide-binding domain-like"/>
    <property type="match status" value="1"/>
</dbReference>
<dbReference type="PANTHER" id="PTHR47637">
    <property type="entry name" value="CHAPERONE SURA"/>
    <property type="match status" value="1"/>
</dbReference>
<dbReference type="Gene3D" id="1.10.4030.10">
    <property type="entry name" value="Porin chaperone SurA, peptide-binding domain"/>
    <property type="match status" value="1"/>
</dbReference>
<dbReference type="PANTHER" id="PTHR47637:SF1">
    <property type="entry name" value="CHAPERONE SURA"/>
    <property type="match status" value="1"/>
</dbReference>
<evidence type="ECO:0000313" key="3">
    <source>
        <dbReference type="EMBL" id="PIP04876.1"/>
    </source>
</evidence>
<keyword evidence="2" id="KW-1133">Transmembrane helix</keyword>
<evidence type="ECO:0008006" key="5">
    <source>
        <dbReference type="Google" id="ProtNLM"/>
    </source>
</evidence>
<dbReference type="InterPro" id="IPR027304">
    <property type="entry name" value="Trigger_fact/SurA_dom_sf"/>
</dbReference>
<organism evidence="3 4">
    <name type="scientific">candidate division WWE3 bacterium CG23_combo_of_CG06-09_8_20_14_all_40_14</name>
    <dbReference type="NCBI Taxonomy" id="1975095"/>
    <lineage>
        <taxon>Bacteria</taxon>
        <taxon>Katanobacteria</taxon>
    </lineage>
</organism>
<keyword evidence="1" id="KW-0732">Signal</keyword>
<name>A0A2G9XD34_UNCKA</name>
<dbReference type="Proteomes" id="UP000231388">
    <property type="component" value="Unassembled WGS sequence"/>
</dbReference>
<evidence type="ECO:0000313" key="4">
    <source>
        <dbReference type="Proteomes" id="UP000231388"/>
    </source>
</evidence>
<evidence type="ECO:0000256" key="2">
    <source>
        <dbReference type="SAM" id="Phobius"/>
    </source>
</evidence>
<gene>
    <name evidence="3" type="ORF">COX53_00020</name>
</gene>
<proteinExistence type="predicted"/>
<accession>A0A2G9XD34</accession>
<feature type="transmembrane region" description="Helical" evidence="2">
    <location>
        <begin position="43"/>
        <end position="61"/>
    </location>
</feature>
<dbReference type="EMBL" id="PCQY01000001">
    <property type="protein sequence ID" value="PIP04876.1"/>
    <property type="molecule type" value="Genomic_DNA"/>
</dbReference>
<sequence>MPKEIKEKKPPRRASKEALVKVKEDSGVKEAEKVNPDIRKNKFFKPAIFIFAFLIIGALLYKYKGAFVVATVNGKPISRLELIRELEKQGGKQALDSIITENLIMQTARNKNIVVAQGEIEGEIKKIEESLKGQNLTLENALSLQGLTRNDLDKQIVLQKSLEKILADKIVVTDEEAAKYVEDNKESFPKDGDLDALKEQAKEFLAGQKFSNEVQKWLLDIKTSASIKYFVNGLRIAN</sequence>
<keyword evidence="2" id="KW-0812">Transmembrane</keyword>
<reference evidence="3 4" key="1">
    <citation type="submission" date="2017-09" db="EMBL/GenBank/DDBJ databases">
        <title>Depth-based differentiation of microbial function through sediment-hosted aquifers and enrichment of novel symbionts in the deep terrestrial subsurface.</title>
        <authorList>
            <person name="Probst A.J."/>
            <person name="Ladd B."/>
            <person name="Jarett J.K."/>
            <person name="Geller-Mcgrath D.E."/>
            <person name="Sieber C.M."/>
            <person name="Emerson J.B."/>
            <person name="Anantharaman K."/>
            <person name="Thomas B.C."/>
            <person name="Malmstrom R."/>
            <person name="Stieglmeier M."/>
            <person name="Klingl A."/>
            <person name="Woyke T."/>
            <person name="Ryan C.M."/>
            <person name="Banfield J.F."/>
        </authorList>
    </citation>
    <scope>NUCLEOTIDE SEQUENCE [LARGE SCALE GENOMIC DNA]</scope>
    <source>
        <strain evidence="3">CG23_combo_of_CG06-09_8_20_14_all_40_14</strain>
    </source>
</reference>
<keyword evidence="2" id="KW-0472">Membrane</keyword>
<dbReference type="InterPro" id="IPR050280">
    <property type="entry name" value="OMP_Chaperone_SurA"/>
</dbReference>
<evidence type="ECO:0000256" key="1">
    <source>
        <dbReference type="ARBA" id="ARBA00022729"/>
    </source>
</evidence>
<protein>
    <recommendedName>
        <fullName evidence="5">PpiC domain-containing protein</fullName>
    </recommendedName>
</protein>
<comment type="caution">
    <text evidence="3">The sequence shown here is derived from an EMBL/GenBank/DDBJ whole genome shotgun (WGS) entry which is preliminary data.</text>
</comment>